<comment type="subcellular location">
    <subcellularLocation>
        <location evidence="1">Nucleus</location>
    </subcellularLocation>
</comment>
<evidence type="ECO:0000256" key="2">
    <source>
        <dbReference type="ARBA" id="ARBA00022694"/>
    </source>
</evidence>
<dbReference type="EMBL" id="CAMPGE010028850">
    <property type="protein sequence ID" value="CAI2386350.1"/>
    <property type="molecule type" value="Genomic_DNA"/>
</dbReference>
<dbReference type="InterPro" id="IPR055079">
    <property type="entry name" value="POP1_C"/>
</dbReference>
<dbReference type="GO" id="GO:0001682">
    <property type="term" value="P:tRNA 5'-leader removal"/>
    <property type="evidence" value="ECO:0007669"/>
    <property type="project" value="InterPro"/>
</dbReference>
<comment type="caution">
    <text evidence="8">The sequence shown here is derived from an EMBL/GenBank/DDBJ whole genome shotgun (WGS) entry which is preliminary data.</text>
</comment>
<feature type="compositionally biased region" description="Basic residues" evidence="4">
    <location>
        <begin position="100"/>
        <end position="118"/>
    </location>
</feature>
<feature type="domain" description="POP1 C-terminal" evidence="7">
    <location>
        <begin position="657"/>
        <end position="815"/>
    </location>
</feature>
<evidence type="ECO:0000259" key="6">
    <source>
        <dbReference type="Pfam" id="PF08170"/>
    </source>
</evidence>
<sequence>MANRVQDKEVLQSNTIVVDDYAEARAHEIHHFSDHIGRKARKLTHQMLPRSMKRRAMSHNYYRVPIRIRYKTFKEGETNTKLKQAADLRRPGKNDDLKKKPWHQKPKRAKTRKHKRRTKDMLQQYYKRITGGYQWMETHIWHAKRFHMDNKWGYKVPARCNDKCMRGSYRHTQLSSTLIDLSYYITLKVTAEGPQEMIEFLHSIKFLDSSTNTLDGLNVNYLYETEFHATTEQGESKVVAPCTILFKESTEVILNFHPAAFTEIAESIGKFDSLKCCKIFLNQFKLMGHEAVKVLYSVIRPLLANEEQIKFFDEVLLPNWTSFSNFQNNETLYVPINNPNSDFRMNDRIFKYEESAFKEQNLKQLAEEGLYFNSESAKKSKQKLANEKQKLNLSTYVDSLRIDTEGVNSGDPFSILEENPDLYLTLGQKEVTGVPQTPSCRDNYFSNLHDHCVDLDEVNQKITVETTRTNYTHRKNLKTNFELESKIKSKKREIKLEKVKEQQKEENKEETKDAPMEEQEQSGKPERQVNKKNQKRKEHQRDQIVLNLVFNRSKFNQFGHGFTVFIESGYSLGLLRRFSYARAKVIGLKEYKLIMQEKQELVYPDDYPNTQAYKAIQKEQIKEALLKYCLKPPKKRLNFAKINSPFAFSPDWSFLSCLAQIQVSMPNRTPDEGYYICLPQDGDLSKEFVEEETNLKVYESLKISPKDYNSDYEILYKEPVYPNTCKKNKLEEDIKMEDQDSSSLKVIDPANYSVKTGLTICRELIGFITSGGYSMLQGHGVGKGSIDSKHLAILEKIGYVLIRSPSSTKYFKAKIVRIY</sequence>
<dbReference type="Pfam" id="PF22770">
    <property type="entry name" value="POP1_C"/>
    <property type="match status" value="1"/>
</dbReference>
<proteinExistence type="predicted"/>
<evidence type="ECO:0000256" key="4">
    <source>
        <dbReference type="SAM" id="MobiDB-lite"/>
    </source>
</evidence>
<dbReference type="PANTHER" id="PTHR22731">
    <property type="entry name" value="RIBONUCLEASES P/MRP PROTEIN SUBUNIT POP1"/>
    <property type="match status" value="1"/>
</dbReference>
<feature type="compositionally biased region" description="Basic and acidic residues" evidence="4">
    <location>
        <begin position="81"/>
        <end position="99"/>
    </location>
</feature>
<dbReference type="AlphaFoldDB" id="A0AAD1Y8H7"/>
<organism evidence="8 9">
    <name type="scientific">Euplotes crassus</name>
    <dbReference type="NCBI Taxonomy" id="5936"/>
    <lineage>
        <taxon>Eukaryota</taxon>
        <taxon>Sar</taxon>
        <taxon>Alveolata</taxon>
        <taxon>Ciliophora</taxon>
        <taxon>Intramacronucleata</taxon>
        <taxon>Spirotrichea</taxon>
        <taxon>Hypotrichia</taxon>
        <taxon>Euplotida</taxon>
        <taxon>Euplotidae</taxon>
        <taxon>Moneuplotes</taxon>
    </lineage>
</organism>
<dbReference type="Pfam" id="PF06978">
    <property type="entry name" value="POP1_N"/>
    <property type="match status" value="1"/>
</dbReference>
<gene>
    <name evidence="8" type="ORF">ECRASSUSDP1_LOCUS27963</name>
</gene>
<name>A0AAD1Y8H7_EUPCR</name>
<keyword evidence="3" id="KW-0539">Nucleus</keyword>
<dbReference type="InterPro" id="IPR039182">
    <property type="entry name" value="Pop1"/>
</dbReference>
<reference evidence="8" key="1">
    <citation type="submission" date="2023-07" db="EMBL/GenBank/DDBJ databases">
        <authorList>
            <consortium name="AG Swart"/>
            <person name="Singh M."/>
            <person name="Singh A."/>
            <person name="Seah K."/>
            <person name="Emmerich C."/>
        </authorList>
    </citation>
    <scope>NUCLEOTIDE SEQUENCE</scope>
    <source>
        <strain evidence="8">DP1</strain>
    </source>
</reference>
<dbReference type="Proteomes" id="UP001295684">
    <property type="component" value="Unassembled WGS sequence"/>
</dbReference>
<evidence type="ECO:0000313" key="8">
    <source>
        <dbReference type="EMBL" id="CAI2386350.1"/>
    </source>
</evidence>
<evidence type="ECO:0000313" key="9">
    <source>
        <dbReference type="Proteomes" id="UP001295684"/>
    </source>
</evidence>
<feature type="domain" description="Pop1 N-terminal" evidence="5">
    <location>
        <begin position="96"/>
        <end position="191"/>
    </location>
</feature>
<dbReference type="PANTHER" id="PTHR22731:SF3">
    <property type="entry name" value="RIBONUCLEASES P_MRP PROTEIN SUBUNIT POP1"/>
    <property type="match status" value="1"/>
</dbReference>
<protein>
    <submittedName>
        <fullName evidence="8">Uncharacterized protein</fullName>
    </submittedName>
</protein>
<keyword evidence="2" id="KW-0819">tRNA processing</keyword>
<feature type="compositionally biased region" description="Basic and acidic residues" evidence="4">
    <location>
        <begin position="498"/>
        <end position="529"/>
    </location>
</feature>
<feature type="region of interest" description="Disordered" evidence="4">
    <location>
        <begin position="81"/>
        <end position="118"/>
    </location>
</feature>
<feature type="domain" description="POPLD" evidence="6">
    <location>
        <begin position="561"/>
        <end position="652"/>
    </location>
</feature>
<dbReference type="InterPro" id="IPR012590">
    <property type="entry name" value="POPLD_dom"/>
</dbReference>
<accession>A0AAD1Y8H7</accession>
<dbReference type="Pfam" id="PF08170">
    <property type="entry name" value="POPLD"/>
    <property type="match status" value="1"/>
</dbReference>
<dbReference type="InterPro" id="IPR009723">
    <property type="entry name" value="Pop1_N"/>
</dbReference>
<evidence type="ECO:0000259" key="5">
    <source>
        <dbReference type="Pfam" id="PF06978"/>
    </source>
</evidence>
<feature type="region of interest" description="Disordered" evidence="4">
    <location>
        <begin position="498"/>
        <end position="539"/>
    </location>
</feature>
<dbReference type="GO" id="GO:0000172">
    <property type="term" value="C:ribonuclease MRP complex"/>
    <property type="evidence" value="ECO:0007669"/>
    <property type="project" value="InterPro"/>
</dbReference>
<evidence type="ECO:0000259" key="7">
    <source>
        <dbReference type="Pfam" id="PF22770"/>
    </source>
</evidence>
<dbReference type="GO" id="GO:0005655">
    <property type="term" value="C:nucleolar ribonuclease P complex"/>
    <property type="evidence" value="ECO:0007669"/>
    <property type="project" value="InterPro"/>
</dbReference>
<evidence type="ECO:0000256" key="3">
    <source>
        <dbReference type="ARBA" id="ARBA00023242"/>
    </source>
</evidence>
<evidence type="ECO:0000256" key="1">
    <source>
        <dbReference type="ARBA" id="ARBA00004123"/>
    </source>
</evidence>
<keyword evidence="9" id="KW-1185">Reference proteome</keyword>